<reference evidence="1 2" key="1">
    <citation type="submission" date="2024-02" db="EMBL/GenBank/DDBJ databases">
        <authorList>
            <person name="Vignale AGUSTIN F."/>
            <person name="Sosa J E."/>
            <person name="Modenutti C."/>
        </authorList>
    </citation>
    <scope>NUCLEOTIDE SEQUENCE [LARGE SCALE GENOMIC DNA]</scope>
</reference>
<protein>
    <submittedName>
        <fullName evidence="1">Uncharacterized protein</fullName>
    </submittedName>
</protein>
<dbReference type="AlphaFoldDB" id="A0ABC8R0N6"/>
<dbReference type="EMBL" id="CAUOFW020000737">
    <property type="protein sequence ID" value="CAK9136168.1"/>
    <property type="molecule type" value="Genomic_DNA"/>
</dbReference>
<organism evidence="1 2">
    <name type="scientific">Ilex paraguariensis</name>
    <name type="common">yerba mate</name>
    <dbReference type="NCBI Taxonomy" id="185542"/>
    <lineage>
        <taxon>Eukaryota</taxon>
        <taxon>Viridiplantae</taxon>
        <taxon>Streptophyta</taxon>
        <taxon>Embryophyta</taxon>
        <taxon>Tracheophyta</taxon>
        <taxon>Spermatophyta</taxon>
        <taxon>Magnoliopsida</taxon>
        <taxon>eudicotyledons</taxon>
        <taxon>Gunneridae</taxon>
        <taxon>Pentapetalae</taxon>
        <taxon>asterids</taxon>
        <taxon>campanulids</taxon>
        <taxon>Aquifoliales</taxon>
        <taxon>Aquifoliaceae</taxon>
        <taxon>Ilex</taxon>
    </lineage>
</organism>
<proteinExistence type="predicted"/>
<dbReference type="Proteomes" id="UP001642360">
    <property type="component" value="Unassembled WGS sequence"/>
</dbReference>
<evidence type="ECO:0000313" key="1">
    <source>
        <dbReference type="EMBL" id="CAK9136168.1"/>
    </source>
</evidence>
<gene>
    <name evidence="1" type="ORF">ILEXP_LOCUS3142</name>
</gene>
<evidence type="ECO:0000313" key="2">
    <source>
        <dbReference type="Proteomes" id="UP001642360"/>
    </source>
</evidence>
<keyword evidence="2" id="KW-1185">Reference proteome</keyword>
<name>A0ABC8R0N6_9AQUA</name>
<comment type="caution">
    <text evidence="1">The sequence shown here is derived from an EMBL/GenBank/DDBJ whole genome shotgun (WGS) entry which is preliminary data.</text>
</comment>
<sequence>MDIKASDCRRSMAQFHNHELEYIVDDYYDTTDFADNPFEDDESPRSGGVDDSLDSYFEDDFELVIWMMLLPYLL</sequence>
<accession>A0ABC8R0N6</accession>